<reference evidence="2" key="1">
    <citation type="journal article" date="2015" name="Nature">
        <title>Complex archaea that bridge the gap between prokaryotes and eukaryotes.</title>
        <authorList>
            <person name="Spang A."/>
            <person name="Saw J.H."/>
            <person name="Jorgensen S.L."/>
            <person name="Zaremba-Niedzwiedzka K."/>
            <person name="Martijn J."/>
            <person name="Lind A.E."/>
            <person name="van Eijk R."/>
            <person name="Schleper C."/>
            <person name="Guy L."/>
            <person name="Ettema T.J."/>
        </authorList>
    </citation>
    <scope>NUCLEOTIDE SEQUENCE</scope>
</reference>
<dbReference type="AlphaFoldDB" id="A0A0F9Q5U4"/>
<accession>A0A0F9Q5U4</accession>
<protein>
    <recommendedName>
        <fullName evidence="1">SO2946-like C-terminal domain-containing protein</fullName>
    </recommendedName>
</protein>
<dbReference type="Pfam" id="PF22237">
    <property type="entry name" value="SO2946-like_C"/>
    <property type="match status" value="1"/>
</dbReference>
<dbReference type="EMBL" id="LAZR01001863">
    <property type="protein sequence ID" value="KKN37899.1"/>
    <property type="molecule type" value="Genomic_DNA"/>
</dbReference>
<evidence type="ECO:0000313" key="2">
    <source>
        <dbReference type="EMBL" id="KKN37899.1"/>
    </source>
</evidence>
<comment type="caution">
    <text evidence="2">The sequence shown here is derived from an EMBL/GenBank/DDBJ whole genome shotgun (WGS) entry which is preliminary data.</text>
</comment>
<proteinExistence type="predicted"/>
<name>A0A0F9Q5U4_9ZZZZ</name>
<gene>
    <name evidence="2" type="ORF">LCGC14_0758790</name>
</gene>
<evidence type="ECO:0000259" key="1">
    <source>
        <dbReference type="Pfam" id="PF22237"/>
    </source>
</evidence>
<dbReference type="InterPro" id="IPR053978">
    <property type="entry name" value="SO2946-like_C"/>
</dbReference>
<feature type="domain" description="SO2946-like C-terminal" evidence="1">
    <location>
        <begin position="69"/>
        <end position="233"/>
    </location>
</feature>
<sequence length="250" mass="25657">MPQVDGKQIADGTISPEKLDEIDLFVGKNLIIHDHFFNRDLLSPMGSMGWSVDANGAGSAVSAPTEAGHPGIIALTSGTNALSFSNIFLGGNGSIDSIIIGGANKIIIEMVCKITESILSSILEQVQAGLGAGFDTGGALSDGVYVRFDPSVAGTFAVVTANGGVETVQQGTTTVVIDTWYRPRIEIDDPGGTPSAQLFVNGLPEGSPSTTNIPTAALGAGMKVDSAGGASTSTGQFDYFVVSQDTDKED</sequence>
<organism evidence="2">
    <name type="scientific">marine sediment metagenome</name>
    <dbReference type="NCBI Taxonomy" id="412755"/>
    <lineage>
        <taxon>unclassified sequences</taxon>
        <taxon>metagenomes</taxon>
        <taxon>ecological metagenomes</taxon>
    </lineage>
</organism>